<dbReference type="Proteomes" id="UP000094043">
    <property type="component" value="Chromosome 1"/>
</dbReference>
<evidence type="ECO:0000313" key="2">
    <source>
        <dbReference type="Proteomes" id="UP000094043"/>
    </source>
</evidence>
<sequence>MQTPIPPAYLTKVDEASKTFTSRSNFTFLLQETPEKLKKDSNQAAMVWQIVNKRPPRDTLQALTRRFENPITISRSAVDTSHMGITITKTDSYRSKMKVSYFLYSRFVSFSATGGLHSRSKKSNYQ</sequence>
<gene>
    <name evidence="1" type="ORF">L203_100321</name>
</gene>
<evidence type="ECO:0000313" key="1">
    <source>
        <dbReference type="EMBL" id="WVN85176.1"/>
    </source>
</evidence>
<dbReference type="GeneID" id="91084537"/>
<protein>
    <submittedName>
        <fullName evidence="1">Uncharacterized protein</fullName>
    </submittedName>
</protein>
<name>A0AAJ8JMZ3_9TREE</name>
<proteinExistence type="predicted"/>
<reference evidence="1" key="1">
    <citation type="submission" date="2016-06" db="EMBL/GenBank/DDBJ databases">
        <authorList>
            <person name="Cuomo C."/>
            <person name="Litvintseva A."/>
            <person name="Heitman J."/>
            <person name="Chen Y."/>
            <person name="Sun S."/>
            <person name="Springer D."/>
            <person name="Dromer F."/>
            <person name="Young S."/>
            <person name="Zeng Q."/>
            <person name="Chapman S."/>
            <person name="Gujja S."/>
            <person name="Saif S."/>
            <person name="Birren B."/>
        </authorList>
    </citation>
    <scope>NUCLEOTIDE SEQUENCE</scope>
    <source>
        <strain evidence="1">CBS 7841</strain>
    </source>
</reference>
<reference evidence="1" key="3">
    <citation type="submission" date="2024-01" db="EMBL/GenBank/DDBJ databases">
        <authorList>
            <person name="Coelho M.A."/>
            <person name="David-Palma M."/>
            <person name="Shea T."/>
            <person name="Sun S."/>
            <person name="Cuomo C.A."/>
            <person name="Heitman J."/>
        </authorList>
    </citation>
    <scope>NUCLEOTIDE SEQUENCE</scope>
    <source>
        <strain evidence="1">CBS 7841</strain>
    </source>
</reference>
<dbReference type="RefSeq" id="XP_066065877.1">
    <property type="nucleotide sequence ID" value="XM_066209780.1"/>
</dbReference>
<dbReference type="KEGG" id="cdep:91084537"/>
<keyword evidence="2" id="KW-1185">Reference proteome</keyword>
<accession>A0AAJ8JMZ3</accession>
<dbReference type="AlphaFoldDB" id="A0AAJ8JMZ3"/>
<organism evidence="1 2">
    <name type="scientific">Cryptococcus depauperatus CBS 7841</name>
    <dbReference type="NCBI Taxonomy" id="1295531"/>
    <lineage>
        <taxon>Eukaryota</taxon>
        <taxon>Fungi</taxon>
        <taxon>Dikarya</taxon>
        <taxon>Basidiomycota</taxon>
        <taxon>Agaricomycotina</taxon>
        <taxon>Tremellomycetes</taxon>
        <taxon>Tremellales</taxon>
        <taxon>Cryptococcaceae</taxon>
        <taxon>Cryptococcus</taxon>
    </lineage>
</organism>
<dbReference type="EMBL" id="CP143784">
    <property type="protein sequence ID" value="WVN85176.1"/>
    <property type="molecule type" value="Genomic_DNA"/>
</dbReference>
<reference evidence="1" key="2">
    <citation type="journal article" date="2022" name="Elife">
        <title>Obligate sexual reproduction of a homothallic fungus closely related to the Cryptococcus pathogenic species complex.</title>
        <authorList>
            <person name="Passer A.R."/>
            <person name="Clancey S.A."/>
            <person name="Shea T."/>
            <person name="David-Palma M."/>
            <person name="Averette A.F."/>
            <person name="Boekhout T."/>
            <person name="Porcel B.M."/>
            <person name="Nowrousian M."/>
            <person name="Cuomo C.A."/>
            <person name="Sun S."/>
            <person name="Heitman J."/>
            <person name="Coelho M.A."/>
        </authorList>
    </citation>
    <scope>NUCLEOTIDE SEQUENCE</scope>
    <source>
        <strain evidence="1">CBS 7841</strain>
    </source>
</reference>